<dbReference type="HOGENOM" id="CLU_078589_0_0_1"/>
<accession>A0A0C3A776</accession>
<keyword evidence="3" id="KW-1185">Reference proteome</keyword>
<protein>
    <submittedName>
        <fullName evidence="2">Uncharacterized protein</fullName>
    </submittedName>
</protein>
<dbReference type="InParanoid" id="A0A0C3A776"/>
<feature type="transmembrane region" description="Helical" evidence="1">
    <location>
        <begin position="219"/>
        <end position="239"/>
    </location>
</feature>
<evidence type="ECO:0000313" key="3">
    <source>
        <dbReference type="Proteomes" id="UP000053989"/>
    </source>
</evidence>
<keyword evidence="1" id="KW-0472">Membrane</keyword>
<feature type="transmembrane region" description="Helical" evidence="1">
    <location>
        <begin position="251"/>
        <end position="271"/>
    </location>
</feature>
<evidence type="ECO:0000313" key="2">
    <source>
        <dbReference type="EMBL" id="KIM60667.1"/>
    </source>
</evidence>
<reference evidence="3" key="2">
    <citation type="submission" date="2015-01" db="EMBL/GenBank/DDBJ databases">
        <title>Evolutionary Origins and Diversification of the Mycorrhizal Mutualists.</title>
        <authorList>
            <consortium name="DOE Joint Genome Institute"/>
            <consortium name="Mycorrhizal Genomics Consortium"/>
            <person name="Kohler A."/>
            <person name="Kuo A."/>
            <person name="Nagy L.G."/>
            <person name="Floudas D."/>
            <person name="Copeland A."/>
            <person name="Barry K.W."/>
            <person name="Cichocki N."/>
            <person name="Veneault-Fourrey C."/>
            <person name="LaButti K."/>
            <person name="Lindquist E.A."/>
            <person name="Lipzen A."/>
            <person name="Lundell T."/>
            <person name="Morin E."/>
            <person name="Murat C."/>
            <person name="Riley R."/>
            <person name="Ohm R."/>
            <person name="Sun H."/>
            <person name="Tunlid A."/>
            <person name="Henrissat B."/>
            <person name="Grigoriev I.V."/>
            <person name="Hibbett D.S."/>
            <person name="Martin F."/>
        </authorList>
    </citation>
    <scope>NUCLEOTIDE SEQUENCE [LARGE SCALE GENOMIC DNA]</scope>
    <source>
        <strain evidence="3">Foug A</strain>
    </source>
</reference>
<keyword evidence="1" id="KW-1133">Transmembrane helix</keyword>
<keyword evidence="1" id="KW-0812">Transmembrane</keyword>
<feature type="transmembrane region" description="Helical" evidence="1">
    <location>
        <begin position="180"/>
        <end position="199"/>
    </location>
</feature>
<evidence type="ECO:0000256" key="1">
    <source>
        <dbReference type="SAM" id="Phobius"/>
    </source>
</evidence>
<proteinExistence type="predicted"/>
<sequence>MTSTIVERKESLSGESMANAIAAGHATSSSYSPVQPQGSVSAAVEAGSVQNHDNFPSIYRCKPPLQQGLHCLWTKSPSLVSMIFLFDHPGFIQRSLAATQVKDESGRVYTDVEKWHKFSCMYADYLNNITLLVGLRMSPINTEVADEPKKGTVFLTTNVGFLAIQSVDTAPGGLSSLPQLWSYLSLLTALVSIAMGSIVRSPRQFTSYSRLYFETMKLILGFPFKLFVYSVMFFCLAILSRCIQYGAVIQLVFAGISGVLVFCWLISYWLITEPRNDIDPSHQQQQAICEAAPSAHGSPCQLPPPEPC</sequence>
<dbReference type="EMBL" id="KN822059">
    <property type="protein sequence ID" value="KIM60667.1"/>
    <property type="molecule type" value="Genomic_DNA"/>
</dbReference>
<dbReference type="Proteomes" id="UP000053989">
    <property type="component" value="Unassembled WGS sequence"/>
</dbReference>
<dbReference type="OrthoDB" id="2657661at2759"/>
<reference evidence="2 3" key="1">
    <citation type="submission" date="2014-04" db="EMBL/GenBank/DDBJ databases">
        <authorList>
            <consortium name="DOE Joint Genome Institute"/>
            <person name="Kuo A."/>
            <person name="Kohler A."/>
            <person name="Nagy L.G."/>
            <person name="Floudas D."/>
            <person name="Copeland A."/>
            <person name="Barry K.W."/>
            <person name="Cichocki N."/>
            <person name="Veneault-Fourrey C."/>
            <person name="LaButti K."/>
            <person name="Lindquist E.A."/>
            <person name="Lipzen A."/>
            <person name="Lundell T."/>
            <person name="Morin E."/>
            <person name="Murat C."/>
            <person name="Sun H."/>
            <person name="Tunlid A."/>
            <person name="Henrissat B."/>
            <person name="Grigoriev I.V."/>
            <person name="Hibbett D.S."/>
            <person name="Martin F."/>
            <person name="Nordberg H.P."/>
            <person name="Cantor M.N."/>
            <person name="Hua S.X."/>
        </authorList>
    </citation>
    <scope>NUCLEOTIDE SEQUENCE [LARGE SCALE GENOMIC DNA]</scope>
    <source>
        <strain evidence="2 3">Foug A</strain>
    </source>
</reference>
<organism evidence="2 3">
    <name type="scientific">Scleroderma citrinum Foug A</name>
    <dbReference type="NCBI Taxonomy" id="1036808"/>
    <lineage>
        <taxon>Eukaryota</taxon>
        <taxon>Fungi</taxon>
        <taxon>Dikarya</taxon>
        <taxon>Basidiomycota</taxon>
        <taxon>Agaricomycotina</taxon>
        <taxon>Agaricomycetes</taxon>
        <taxon>Agaricomycetidae</taxon>
        <taxon>Boletales</taxon>
        <taxon>Sclerodermatineae</taxon>
        <taxon>Sclerodermataceae</taxon>
        <taxon>Scleroderma</taxon>
    </lineage>
</organism>
<name>A0A0C3A776_9AGAM</name>
<gene>
    <name evidence="2" type="ORF">SCLCIDRAFT_26369</name>
</gene>
<dbReference type="AlphaFoldDB" id="A0A0C3A776"/>